<keyword evidence="4" id="KW-0326">Glycosidase</keyword>
<evidence type="ECO:0000256" key="3">
    <source>
        <dbReference type="ARBA" id="ARBA00022801"/>
    </source>
</evidence>
<feature type="compositionally biased region" description="Pro residues" evidence="5">
    <location>
        <begin position="614"/>
        <end position="628"/>
    </location>
</feature>
<dbReference type="Pfam" id="PF07748">
    <property type="entry name" value="Glyco_hydro_38C"/>
    <property type="match status" value="1"/>
</dbReference>
<dbReference type="InterPro" id="IPR041147">
    <property type="entry name" value="GH38_C"/>
</dbReference>
<dbReference type="SMART" id="SM00872">
    <property type="entry name" value="Alpha-mann_mid"/>
    <property type="match status" value="1"/>
</dbReference>
<dbReference type="SUPFAM" id="SSF88713">
    <property type="entry name" value="Glycoside hydrolase/deacetylase"/>
    <property type="match status" value="1"/>
</dbReference>
<dbReference type="Pfam" id="PF17677">
    <property type="entry name" value="Glyco_hydro38C2"/>
    <property type="match status" value="1"/>
</dbReference>
<comment type="similarity">
    <text evidence="1">Belongs to the glycosyl hydrolase 38 family.</text>
</comment>
<dbReference type="SUPFAM" id="SSF74650">
    <property type="entry name" value="Galactose mutarotase-like"/>
    <property type="match status" value="1"/>
</dbReference>
<dbReference type="Pfam" id="PF22907">
    <property type="entry name" value="Ams1-like_1st"/>
    <property type="match status" value="1"/>
</dbReference>
<evidence type="ECO:0000256" key="1">
    <source>
        <dbReference type="ARBA" id="ARBA00009792"/>
    </source>
</evidence>
<dbReference type="EMBL" id="CP139368">
    <property type="protein sequence ID" value="WPR89161.1"/>
    <property type="molecule type" value="Genomic_DNA"/>
</dbReference>
<dbReference type="PANTHER" id="PTHR46017:SF1">
    <property type="entry name" value="ALPHA-MANNOSIDASE 2C1"/>
    <property type="match status" value="1"/>
</dbReference>
<dbReference type="InterPro" id="IPR011682">
    <property type="entry name" value="Glyco_hydro_38_C"/>
</dbReference>
<dbReference type="RefSeq" id="WP_320941878.1">
    <property type="nucleotide sequence ID" value="NZ_BAABEU010000001.1"/>
</dbReference>
<keyword evidence="2" id="KW-0479">Metal-binding</keyword>
<evidence type="ECO:0000313" key="7">
    <source>
        <dbReference type="EMBL" id="WPR89161.1"/>
    </source>
</evidence>
<evidence type="ECO:0000256" key="4">
    <source>
        <dbReference type="ARBA" id="ARBA00023295"/>
    </source>
</evidence>
<proteinExistence type="inferred from homology"/>
<dbReference type="InterPro" id="IPR054723">
    <property type="entry name" value="Ams1-like_N"/>
</dbReference>
<name>A0ABZ0SPG1_9MICO</name>
<dbReference type="InterPro" id="IPR011013">
    <property type="entry name" value="Gal_mutarotase_sf_dom"/>
</dbReference>
<evidence type="ECO:0000259" key="6">
    <source>
        <dbReference type="SMART" id="SM00872"/>
    </source>
</evidence>
<sequence length="1021" mass="111330">MFDDSALVLRRVDRFIRDRLAPAVERASVPLDITAWTVPDEPVPFAEAVAQQFVPFAVGTPWGTPWGTTWFRLRGRIPEDWDAESAELEVDLGFHLGQPGFQAEGLVFAPDGRIVKALEPRNTHIPVSGAAVDVYVEAASNPDIGQNWTFAPTRFGDKATAGTAPLYALRRADLVLRDREAWELVQDVAVLRGLYGQLPPTSPRAAEILRALERAVDLSDPDDIGGTASVAREALAPALAAHANASAHRVAAVGHAHIDSAWLWPTRETIRKCARTFSNVLDLMDADPAFVFAASSAQQYAWVEQRYPGLFARLSERVAEGRFVPVGGMWVEADTNLPGGEALVRQFVYGQRFFERAFGRRSTIGWLPDSFGYTGALPQIMAGVGLNSFLTQKISWNERNVFPHHTFEWEGIDGTRMFTHFPPVDSYGAELRAHELARAERQFAEKGAANSSLVPFGFGDGGGGPTREMLAAAARTRSLEGSPRVRLTGPEEFFAEAREEYAHPPVWAGELYLEFHRGTYTSQARTKRGNRGCEHLLREAELWAATAHVRAGTEYPYDVLEDAWRTVLLQQFHDILPGSSIAWVHREAEAGYARVRVALEQVIADALAALTGPLPEPPSSVPEPPSSVPEPVEGSHPAPDAGSALFNAGPFAVDGVPALGSGPAHTASDARLARAGDTYVLSTDRVRFVLDASGRIVSAVDAASGREAIAPGQAAGELQVFRDIPAQWDAWDVDENYRRHGEVVASVESIVVVEQSSQRVAVRVERAFGDSRVAQEFSVSAGSARIDVTTEVDWHERQRLLKLAFPVDIHTTTASFEVQFGHVVRPIHRNTSWDEARFETSAHRWVHVGEPGFGVAVANDATYGHDVTRHAREGGGTTTLVRQSLLRAPLYPDPDADQGRHVFRSSLTVGAEVPDAVAEGYRLNLALRPGRASVEPLVQAQGVVVESVKLAEDRSGDVIVRLYEPLGRRGEASVTFDADVASIVRTDLLEDAVSEPVVGATIVLPVRPFEIVTLRARRAGR</sequence>
<dbReference type="Pfam" id="PF01074">
    <property type="entry name" value="Glyco_hydro_38N"/>
    <property type="match status" value="1"/>
</dbReference>
<keyword evidence="3 7" id="KW-0378">Hydrolase</keyword>
<dbReference type="Pfam" id="PF09261">
    <property type="entry name" value="Alpha-mann_mid"/>
    <property type="match status" value="1"/>
</dbReference>
<dbReference type="InterPro" id="IPR037094">
    <property type="entry name" value="Glyco_hydro_38_cen_sf"/>
</dbReference>
<dbReference type="SUPFAM" id="SSF88688">
    <property type="entry name" value="Families 57/38 glycoside transferase middle domain"/>
    <property type="match status" value="1"/>
</dbReference>
<gene>
    <name evidence="7" type="ORF">SM116_15565</name>
</gene>
<accession>A0ABZ0SPG1</accession>
<dbReference type="PANTHER" id="PTHR46017">
    <property type="entry name" value="ALPHA-MANNOSIDASE 2C1"/>
    <property type="match status" value="1"/>
</dbReference>
<dbReference type="Gene3D" id="2.70.98.30">
    <property type="entry name" value="Golgi alpha-mannosidase II, domain 4"/>
    <property type="match status" value="1"/>
</dbReference>
<dbReference type="Gene3D" id="3.20.110.10">
    <property type="entry name" value="Glycoside hydrolase 38, N terminal domain"/>
    <property type="match status" value="1"/>
</dbReference>
<organism evidence="7 8">
    <name type="scientific">Microbacterium rhizosphaerae</name>
    <dbReference type="NCBI Taxonomy" id="1678237"/>
    <lineage>
        <taxon>Bacteria</taxon>
        <taxon>Bacillati</taxon>
        <taxon>Actinomycetota</taxon>
        <taxon>Actinomycetes</taxon>
        <taxon>Micrococcales</taxon>
        <taxon>Microbacteriaceae</taxon>
        <taxon>Microbacterium</taxon>
    </lineage>
</organism>
<dbReference type="InterPro" id="IPR027291">
    <property type="entry name" value="Glyco_hydro_38_N_sf"/>
</dbReference>
<dbReference type="Proteomes" id="UP001323798">
    <property type="component" value="Chromosome"/>
</dbReference>
<dbReference type="InterPro" id="IPR015341">
    <property type="entry name" value="Glyco_hydro_38_cen"/>
</dbReference>
<feature type="domain" description="Glycoside hydrolase family 38 central" evidence="6">
    <location>
        <begin position="514"/>
        <end position="592"/>
    </location>
</feature>
<keyword evidence="8" id="KW-1185">Reference proteome</keyword>
<dbReference type="InterPro" id="IPR000602">
    <property type="entry name" value="Glyco_hydro_38_N"/>
</dbReference>
<dbReference type="GO" id="GO:0016787">
    <property type="term" value="F:hydrolase activity"/>
    <property type="evidence" value="ECO:0007669"/>
    <property type="project" value="UniProtKB-KW"/>
</dbReference>
<dbReference type="CDD" id="cd10789">
    <property type="entry name" value="GH38N_AMII_ER_cytosolic"/>
    <property type="match status" value="1"/>
</dbReference>
<evidence type="ECO:0000313" key="8">
    <source>
        <dbReference type="Proteomes" id="UP001323798"/>
    </source>
</evidence>
<protein>
    <submittedName>
        <fullName evidence="7">Glycoside hydrolase family 38 C-terminal domain-containing protein</fullName>
    </submittedName>
</protein>
<reference evidence="7 8" key="1">
    <citation type="submission" date="2023-11" db="EMBL/GenBank/DDBJ databases">
        <title>Genome sequence of Microbacterium rhizosphaerae KACC 19337.</title>
        <authorList>
            <person name="Choi H."/>
            <person name="Kim S."/>
            <person name="Kim Y."/>
            <person name="Kwon S.-W."/>
            <person name="Heo J."/>
        </authorList>
    </citation>
    <scope>NUCLEOTIDE SEQUENCE [LARGE SCALE GENOMIC DNA]</scope>
    <source>
        <strain evidence="7 8">KACC 19337</strain>
    </source>
</reference>
<feature type="region of interest" description="Disordered" evidence="5">
    <location>
        <begin position="614"/>
        <end position="643"/>
    </location>
</feature>
<dbReference type="Gene3D" id="1.20.1270.50">
    <property type="entry name" value="Glycoside hydrolase family 38, central domain"/>
    <property type="match status" value="1"/>
</dbReference>
<evidence type="ECO:0000256" key="5">
    <source>
        <dbReference type="SAM" id="MobiDB-lite"/>
    </source>
</evidence>
<evidence type="ECO:0000256" key="2">
    <source>
        <dbReference type="ARBA" id="ARBA00022723"/>
    </source>
</evidence>
<dbReference type="InterPro" id="IPR011330">
    <property type="entry name" value="Glyco_hydro/deAcase_b/a-brl"/>
</dbReference>
<dbReference type="InterPro" id="IPR028995">
    <property type="entry name" value="Glyco_hydro_57/38_cen_sf"/>
</dbReference>